<name>A0A1F5NJQ7_9BACT</name>
<dbReference type="PANTHER" id="PTHR30231:SF41">
    <property type="entry name" value="DNA POLYMERASE III SUBUNIT EPSILON"/>
    <property type="match status" value="1"/>
</dbReference>
<dbReference type="EMBL" id="MFEK01000016">
    <property type="protein sequence ID" value="OGE77774.1"/>
    <property type="molecule type" value="Genomic_DNA"/>
</dbReference>
<proteinExistence type="predicted"/>
<dbReference type="GO" id="GO:0008408">
    <property type="term" value="F:3'-5' exonuclease activity"/>
    <property type="evidence" value="ECO:0007669"/>
    <property type="project" value="TreeGrafter"/>
</dbReference>
<protein>
    <recommendedName>
        <fullName evidence="2">Exonuclease domain-containing protein</fullName>
    </recommendedName>
</protein>
<dbReference type="CDD" id="cd06127">
    <property type="entry name" value="DEDDh"/>
    <property type="match status" value="1"/>
</dbReference>
<dbReference type="SUPFAM" id="SSF53098">
    <property type="entry name" value="Ribonuclease H-like"/>
    <property type="match status" value="1"/>
</dbReference>
<dbReference type="SMART" id="SM00479">
    <property type="entry name" value="EXOIII"/>
    <property type="match status" value="1"/>
</dbReference>
<feature type="region of interest" description="Disordered" evidence="1">
    <location>
        <begin position="216"/>
        <end position="241"/>
    </location>
</feature>
<dbReference type="Pfam" id="PF00929">
    <property type="entry name" value="RNase_T"/>
    <property type="match status" value="1"/>
</dbReference>
<evidence type="ECO:0000313" key="4">
    <source>
        <dbReference type="Proteomes" id="UP000176864"/>
    </source>
</evidence>
<gene>
    <name evidence="3" type="ORF">A2751_01830</name>
</gene>
<evidence type="ECO:0000259" key="2">
    <source>
        <dbReference type="SMART" id="SM00479"/>
    </source>
</evidence>
<evidence type="ECO:0000256" key="1">
    <source>
        <dbReference type="SAM" id="MobiDB-lite"/>
    </source>
</evidence>
<dbReference type="Gene3D" id="3.30.420.10">
    <property type="entry name" value="Ribonuclease H-like superfamily/Ribonuclease H"/>
    <property type="match status" value="1"/>
</dbReference>
<dbReference type="GO" id="GO:0003676">
    <property type="term" value="F:nucleic acid binding"/>
    <property type="evidence" value="ECO:0007669"/>
    <property type="project" value="InterPro"/>
</dbReference>
<dbReference type="PANTHER" id="PTHR30231">
    <property type="entry name" value="DNA POLYMERASE III SUBUNIT EPSILON"/>
    <property type="match status" value="1"/>
</dbReference>
<dbReference type="InterPro" id="IPR012337">
    <property type="entry name" value="RNaseH-like_sf"/>
</dbReference>
<evidence type="ECO:0000313" key="3">
    <source>
        <dbReference type="EMBL" id="OGE77774.1"/>
    </source>
</evidence>
<feature type="domain" description="Exonuclease" evidence="2">
    <location>
        <begin position="7"/>
        <end position="182"/>
    </location>
</feature>
<dbReference type="STRING" id="1817824.A2751_01830"/>
<dbReference type="GO" id="GO:0045004">
    <property type="term" value="P:DNA replication proofreading"/>
    <property type="evidence" value="ECO:0007669"/>
    <property type="project" value="TreeGrafter"/>
</dbReference>
<dbReference type="FunFam" id="3.30.420.10:FF:000045">
    <property type="entry name" value="3'-5' exonuclease DinG"/>
    <property type="match status" value="1"/>
</dbReference>
<accession>A0A1F5NJQ7</accession>
<dbReference type="Proteomes" id="UP000176864">
    <property type="component" value="Unassembled WGS sequence"/>
</dbReference>
<dbReference type="InterPro" id="IPR036397">
    <property type="entry name" value="RNaseH_sf"/>
</dbReference>
<comment type="caution">
    <text evidence="3">The sequence shown here is derived from an EMBL/GenBank/DDBJ whole genome shotgun (WGS) entry which is preliminary data.</text>
</comment>
<dbReference type="GO" id="GO:0005829">
    <property type="term" value="C:cytosol"/>
    <property type="evidence" value="ECO:0007669"/>
    <property type="project" value="TreeGrafter"/>
</dbReference>
<dbReference type="AlphaFoldDB" id="A0A1F5NJQ7"/>
<dbReference type="InterPro" id="IPR013520">
    <property type="entry name" value="Ribonucl_H"/>
</dbReference>
<reference evidence="3 4" key="1">
    <citation type="journal article" date="2016" name="Nat. Commun.">
        <title>Thousands of microbial genomes shed light on interconnected biogeochemical processes in an aquifer system.</title>
        <authorList>
            <person name="Anantharaman K."/>
            <person name="Brown C.T."/>
            <person name="Hug L.A."/>
            <person name="Sharon I."/>
            <person name="Castelle C.J."/>
            <person name="Probst A.J."/>
            <person name="Thomas B.C."/>
            <person name="Singh A."/>
            <person name="Wilkins M.J."/>
            <person name="Karaoz U."/>
            <person name="Brodie E.L."/>
            <person name="Williams K.H."/>
            <person name="Hubbard S.S."/>
            <person name="Banfield J.F."/>
        </authorList>
    </citation>
    <scope>NUCLEOTIDE SEQUENCE [LARGE SCALE GENOMIC DNA]</scope>
</reference>
<sequence>MAEYQKKFMAVDLETTDLDMKRGRIMEVGVCEFELYCSPSTSSGTKIVKVKFGKTFSSLVNPEIEPSETALAITGIKKEELKTAPKWKDLKEQVTQFLDDSIIVGHNVEFDLGYLRNQGLRLKNPSLDTLEVARTLAPLLESHSLESLAENYHVLKDIPHRALVDCQNTARVLAAILNAFLDYPQKLQTEVKRVLGKSDINFLDLIQDLPVVHNPTQPPLSLRGGVQTPTQSPPHEGEKKEGVIDLDFADKTIFCYPLSFNRMGEALADLAARKENAVIGLSHSAFLADFRTQKLVNPRLALCEKRFSWLLFEEALSPEMAKILAKVLILRETEASLDLSRIKWSPDEIGFLHYLSVNLDLCHRHDCAYVQELNKKNTGPRIGDLETVFELGRLGVLGKSVKSILFDLSAIEDEFTATTMQIWNLRKVRNLFAPLFPVDEGQPNMTGEMPPEVGQMLNEFDLFFGVLHLVYLKRDGEFSENLVIDERERNQERFQKLFHPAHKLKDKLKKFEMYLERERKLASRELQLELEILKTALAALSMFLEIFFIASEESTISWIKFNADFVDLNLQSRDLKPVWAGFIKNFSSMTIVDTNLPAVSRAYFQKRLGLADYVYEKCFEQIKPISVPVKIFSKNSSVPEQIAFARSFSGRTLLLLPNEAKLAEMYQALSQVRMEDGTEIFAYKFSGSVGALKKKLKNFSGKNLILLLTLHALVKHWKILPELQNLVIFKLPFEARGSKPPLLGLDDHSAFVDAVLPRAINQIHRTLVSFLAAPGAGKQVFILDPRILTDYDQSFMKYFQEFPDFLISTAPNTQFSPTEAKT</sequence>
<organism evidence="3 4">
    <name type="scientific">Candidatus Doudnabacteria bacterium RIFCSPHIGHO2_01_FULL_46_14</name>
    <dbReference type="NCBI Taxonomy" id="1817824"/>
    <lineage>
        <taxon>Bacteria</taxon>
        <taxon>Candidatus Doudnaibacteriota</taxon>
    </lineage>
</organism>